<proteinExistence type="predicted"/>
<comment type="caution">
    <text evidence="1">The sequence shown here is derived from an EMBL/GenBank/DDBJ whole genome shotgun (WGS) entry which is preliminary data.</text>
</comment>
<accession>A0A0R0AJ78</accession>
<keyword evidence="2" id="KW-1185">Reference proteome</keyword>
<evidence type="ECO:0000313" key="2">
    <source>
        <dbReference type="Proteomes" id="UP000050836"/>
    </source>
</evidence>
<dbReference type="EMBL" id="LLXS01000028">
    <property type="protein sequence ID" value="KRG41265.1"/>
    <property type="molecule type" value="Genomic_DNA"/>
</dbReference>
<evidence type="ECO:0000313" key="1">
    <source>
        <dbReference type="EMBL" id="KRG41265.1"/>
    </source>
</evidence>
<dbReference type="Proteomes" id="UP000050836">
    <property type="component" value="Unassembled WGS sequence"/>
</dbReference>
<organism evidence="1 2">
    <name type="scientific">Stenotrophomonas pictorum JCM 9942</name>
    <dbReference type="NCBI Taxonomy" id="1236960"/>
    <lineage>
        <taxon>Bacteria</taxon>
        <taxon>Pseudomonadati</taxon>
        <taxon>Pseudomonadota</taxon>
        <taxon>Gammaproteobacteria</taxon>
        <taxon>Lysobacterales</taxon>
        <taxon>Lysobacteraceae</taxon>
        <taxon>Stenotrophomonas</taxon>
    </lineage>
</organism>
<reference evidence="1 2" key="1">
    <citation type="submission" date="2015-10" db="EMBL/GenBank/DDBJ databases">
        <title>Genome sequencing and analysis of members of genus Stenotrophomonas.</title>
        <authorList>
            <person name="Patil P.P."/>
            <person name="Midha S."/>
            <person name="Patil P.B."/>
        </authorList>
    </citation>
    <scope>NUCLEOTIDE SEQUENCE [LARGE SCALE GENOMIC DNA]</scope>
    <source>
        <strain evidence="1 2">JCM 9942</strain>
    </source>
</reference>
<dbReference type="AlphaFoldDB" id="A0A0R0AJ78"/>
<name>A0A0R0AJ78_9GAMM</name>
<sequence>MTVQGIINSFGLPDAAPLTPVAPNYLVAETCGKDADLKGWLSSVVFGSGGDWKSQQTQICVNIRMMQNRKYNESVDFMLTTAPSFLNSLDRIASLRLLSNRRGDMDAVVNDSLRTANEINAAAKNFEARMKSYDAYIEVMEANQKLIAHRAMKGPSSLAGDLVKTAALKTALSID</sequence>
<protein>
    <submittedName>
        <fullName evidence="1">Uncharacterized protein</fullName>
    </submittedName>
</protein>
<gene>
    <name evidence="1" type="ORF">ARC78_11805</name>
</gene>